<organism evidence="3 4">
    <name type="scientific">Trichosporon asahii var. asahii (strain ATCC 90039 / CBS 2479 / JCM 2466 / KCTC 7840 / NBRC 103889/ NCYC 2677 / UAMH 7654)</name>
    <name type="common">Yeast</name>
    <dbReference type="NCBI Taxonomy" id="1186058"/>
    <lineage>
        <taxon>Eukaryota</taxon>
        <taxon>Fungi</taxon>
        <taxon>Dikarya</taxon>
        <taxon>Basidiomycota</taxon>
        <taxon>Agaricomycotina</taxon>
        <taxon>Tremellomycetes</taxon>
        <taxon>Trichosporonales</taxon>
        <taxon>Trichosporonaceae</taxon>
        <taxon>Trichosporon</taxon>
    </lineage>
</organism>
<evidence type="ECO:0000256" key="1">
    <source>
        <dbReference type="ARBA" id="ARBA00023157"/>
    </source>
</evidence>
<dbReference type="VEuPathDB" id="FungiDB:A1Q1_00829"/>
<dbReference type="EMBL" id="ALBS01000139">
    <property type="protein sequence ID" value="EJT49988.1"/>
    <property type="molecule type" value="Genomic_DNA"/>
</dbReference>
<dbReference type="AlphaFoldDB" id="J5R032"/>
<dbReference type="OrthoDB" id="2121326at2759"/>
<reference evidence="3 4" key="1">
    <citation type="journal article" date="2012" name="Eukaryot. Cell">
        <title>Draft genome sequence of CBS 2479, the standard type strain of Trichosporon asahii.</title>
        <authorList>
            <person name="Yang R.Y."/>
            <person name="Li H.T."/>
            <person name="Zhu H."/>
            <person name="Zhou G.P."/>
            <person name="Wang M."/>
            <person name="Wang L."/>
        </authorList>
    </citation>
    <scope>NUCLEOTIDE SEQUENCE [LARGE SCALE GENOMIC DNA]</scope>
    <source>
        <strain evidence="4">ATCC 90039 / CBS 2479 / JCM 2466 / KCTC 7840 / NCYC 2677 / UAMH 7654</strain>
    </source>
</reference>
<proteinExistence type="predicted"/>
<dbReference type="HOGENOM" id="CLU_1428931_0_0_1"/>
<sequence>MVKVIANKAEFDELISSSKPTVVDFWATWCGPCKIIGPHFAKLEDKYPGVQFAKVDIEEVGSWGSTAMLVRTGALLREARSPIETSSPASIAADVLIRSVKLKLQATSSICSSSLWPESAGCLAFTAQREQALSLFRAGGDVAQEQGIKAMPTFKAYKDGQVIDEFTGAVPAKLTVIADIRPRPRYGSGAASPSDQANAQALLDKISA</sequence>
<evidence type="ECO:0000259" key="2">
    <source>
        <dbReference type="PROSITE" id="PS51352"/>
    </source>
</evidence>
<dbReference type="Gene3D" id="3.40.30.10">
    <property type="entry name" value="Glutaredoxin"/>
    <property type="match status" value="1"/>
</dbReference>
<gene>
    <name evidence="3" type="ORF">A1Q1_00829</name>
</gene>
<comment type="caution">
    <text evidence="3">The sequence shown here is derived from an EMBL/GenBank/DDBJ whole genome shotgun (WGS) entry which is preliminary data.</text>
</comment>
<dbReference type="CDD" id="cd02947">
    <property type="entry name" value="TRX_family"/>
    <property type="match status" value="1"/>
</dbReference>
<dbReference type="InterPro" id="IPR013766">
    <property type="entry name" value="Thioredoxin_domain"/>
</dbReference>
<accession>J5R032</accession>
<dbReference type="PROSITE" id="PS00194">
    <property type="entry name" value="THIOREDOXIN_1"/>
    <property type="match status" value="1"/>
</dbReference>
<protein>
    <submittedName>
        <fullName evidence="3">Thioredoxin (Allergen cop c 2)</fullName>
    </submittedName>
</protein>
<dbReference type="KEGG" id="tasa:A1Q1_00829"/>
<dbReference type="Proteomes" id="UP000002748">
    <property type="component" value="Unassembled WGS sequence"/>
</dbReference>
<dbReference type="Pfam" id="PF00085">
    <property type="entry name" value="Thioredoxin"/>
    <property type="match status" value="1"/>
</dbReference>
<name>J5R032_TRIAS</name>
<dbReference type="PROSITE" id="PS51352">
    <property type="entry name" value="THIOREDOXIN_2"/>
    <property type="match status" value="1"/>
</dbReference>
<dbReference type="SUPFAM" id="SSF52833">
    <property type="entry name" value="Thioredoxin-like"/>
    <property type="match status" value="1"/>
</dbReference>
<keyword evidence="1" id="KW-1015">Disulfide bond</keyword>
<evidence type="ECO:0000313" key="4">
    <source>
        <dbReference type="Proteomes" id="UP000002748"/>
    </source>
</evidence>
<dbReference type="PANTHER" id="PTHR46115">
    <property type="entry name" value="THIOREDOXIN-LIKE PROTEIN 1"/>
    <property type="match status" value="1"/>
</dbReference>
<dbReference type="RefSeq" id="XP_014181204.1">
    <property type="nucleotide sequence ID" value="XM_014325729.1"/>
</dbReference>
<dbReference type="PRINTS" id="PR00421">
    <property type="entry name" value="THIOREDOXIN"/>
</dbReference>
<dbReference type="InterPro" id="IPR036249">
    <property type="entry name" value="Thioredoxin-like_sf"/>
</dbReference>
<dbReference type="GeneID" id="25984343"/>
<evidence type="ECO:0000313" key="3">
    <source>
        <dbReference type="EMBL" id="EJT49988.1"/>
    </source>
</evidence>
<feature type="domain" description="Thioredoxin" evidence="2">
    <location>
        <begin position="1"/>
        <end position="208"/>
    </location>
</feature>
<dbReference type="InterPro" id="IPR017937">
    <property type="entry name" value="Thioredoxin_CS"/>
</dbReference>